<name>A0A7W4V3B7_9MICO</name>
<gene>
    <name evidence="1" type="ORF">FHX49_001096</name>
</gene>
<dbReference type="RefSeq" id="WP_165139560.1">
    <property type="nucleotide sequence ID" value="NZ_CP049255.1"/>
</dbReference>
<evidence type="ECO:0000313" key="1">
    <source>
        <dbReference type="EMBL" id="MBB2975530.1"/>
    </source>
</evidence>
<comment type="caution">
    <text evidence="1">The sequence shown here is derived from an EMBL/GenBank/DDBJ whole genome shotgun (WGS) entry which is preliminary data.</text>
</comment>
<organism evidence="1 2">
    <name type="scientific">Microbacterium endophyticum</name>
    <dbReference type="NCBI Taxonomy" id="1526412"/>
    <lineage>
        <taxon>Bacteria</taxon>
        <taxon>Bacillati</taxon>
        <taxon>Actinomycetota</taxon>
        <taxon>Actinomycetes</taxon>
        <taxon>Micrococcales</taxon>
        <taxon>Microbacteriaceae</taxon>
        <taxon>Microbacterium</taxon>
    </lineage>
</organism>
<reference evidence="1 2" key="1">
    <citation type="submission" date="2020-08" db="EMBL/GenBank/DDBJ databases">
        <title>Sequencing the genomes of 1000 actinobacteria strains.</title>
        <authorList>
            <person name="Klenk H.-P."/>
        </authorList>
    </citation>
    <scope>NUCLEOTIDE SEQUENCE [LARGE SCALE GENOMIC DNA]</scope>
    <source>
        <strain evidence="1 2">DSM 27099</strain>
    </source>
</reference>
<proteinExistence type="predicted"/>
<evidence type="ECO:0008006" key="3">
    <source>
        <dbReference type="Google" id="ProtNLM"/>
    </source>
</evidence>
<evidence type="ECO:0000313" key="2">
    <source>
        <dbReference type="Proteomes" id="UP000529310"/>
    </source>
</evidence>
<accession>A0A7W4V3B7</accession>
<dbReference type="AlphaFoldDB" id="A0A7W4V3B7"/>
<protein>
    <recommendedName>
        <fullName evidence="3">Glycosyltransferase family 1 protein</fullName>
    </recommendedName>
</protein>
<keyword evidence="2" id="KW-1185">Reference proteome</keyword>
<dbReference type="EMBL" id="JACHWQ010000002">
    <property type="protein sequence ID" value="MBB2975530.1"/>
    <property type="molecule type" value="Genomic_DNA"/>
</dbReference>
<dbReference type="Proteomes" id="UP000529310">
    <property type="component" value="Unassembled WGS sequence"/>
</dbReference>
<sequence length="289" mass="32665">MQHLGGTGLKRTHFRDMREASDFDFIYHEADPYLAPLHPLPKEAAIAGSFADVVFTVGSGRFSNAFRRAGANDVRWEPSPFDPERYPVPKLSGRKPQHDVVIIANRNRPRLRGLPNWRDRIRFVGLMQEAFGERLAIYGNGWNGVGALGPVPFELQTQAIASGLISANWDHFAREPKYFSNRLPISLLAGGVHATTLHDGYGEIFGRGTEQFLITARTPEALVERIERRLQSGDRADWHEAAVAGRSFALEHFRQDDQLVRFLNFRHEIVDPIAARRAWDLSSTPLEEM</sequence>